<dbReference type="AlphaFoldDB" id="A0A1F5YM67"/>
<evidence type="ECO:0000313" key="2">
    <source>
        <dbReference type="Proteomes" id="UP000179129"/>
    </source>
</evidence>
<sequence length="226" mass="26324">MNDKVFLLDEYFKSWDRDVTKAAELLGNQRYHLEGILVLSCYLSAFAAMRFPDLRDREAYINIVNDYSGKRDFYEKIDLLFLYQWPQSKLCDNGRYKKLKNYSEIVAALKKTYGGENDVKAGIRYVSPKDIIFHVLTAAIPGFDEQNFRDKLSLFSLAELLYRYVRCDAVHNADFPFVNKSRDTDGNISYKYNHAITGQVLLATTQSVCKALWEECRTKSKWTQQL</sequence>
<protein>
    <submittedName>
        <fullName evidence="1">Uncharacterized protein</fullName>
    </submittedName>
</protein>
<reference evidence="1 2" key="1">
    <citation type="journal article" date="2016" name="Nat. Commun.">
        <title>Thousands of microbial genomes shed light on interconnected biogeochemical processes in an aquifer system.</title>
        <authorList>
            <person name="Anantharaman K."/>
            <person name="Brown C.T."/>
            <person name="Hug L.A."/>
            <person name="Sharon I."/>
            <person name="Castelle C.J."/>
            <person name="Probst A.J."/>
            <person name="Thomas B.C."/>
            <person name="Singh A."/>
            <person name="Wilkins M.J."/>
            <person name="Karaoz U."/>
            <person name="Brodie E.L."/>
            <person name="Williams K.H."/>
            <person name="Hubbard S.S."/>
            <person name="Banfield J.F."/>
        </authorList>
    </citation>
    <scope>NUCLEOTIDE SEQUENCE [LARGE SCALE GENOMIC DNA]</scope>
</reference>
<accession>A0A1F5YM67</accession>
<dbReference type="Proteomes" id="UP000179129">
    <property type="component" value="Unassembled WGS sequence"/>
</dbReference>
<evidence type="ECO:0000313" key="1">
    <source>
        <dbReference type="EMBL" id="OGG01246.1"/>
    </source>
</evidence>
<gene>
    <name evidence="1" type="ORF">A3F83_14205</name>
</gene>
<organism evidence="1 2">
    <name type="scientific">Candidatus Glassbacteria bacterium RIFCSPLOWO2_12_FULL_58_11</name>
    <dbReference type="NCBI Taxonomy" id="1817867"/>
    <lineage>
        <taxon>Bacteria</taxon>
        <taxon>Candidatus Glassiibacteriota</taxon>
    </lineage>
</organism>
<name>A0A1F5YM67_9BACT</name>
<proteinExistence type="predicted"/>
<comment type="caution">
    <text evidence="1">The sequence shown here is derived from an EMBL/GenBank/DDBJ whole genome shotgun (WGS) entry which is preliminary data.</text>
</comment>
<dbReference type="EMBL" id="MFIX01000216">
    <property type="protein sequence ID" value="OGG01246.1"/>
    <property type="molecule type" value="Genomic_DNA"/>
</dbReference>